<evidence type="ECO:0000313" key="2">
    <source>
        <dbReference type="EMBL" id="MDF4193885.1"/>
    </source>
</evidence>
<organism evidence="2 3">
    <name type="scientific">Bacillus amyloliquefaciens</name>
    <name type="common">Bacillus velezensis</name>
    <dbReference type="NCBI Taxonomy" id="1390"/>
    <lineage>
        <taxon>Bacteria</taxon>
        <taxon>Bacillati</taxon>
        <taxon>Bacillota</taxon>
        <taxon>Bacilli</taxon>
        <taxon>Bacillales</taxon>
        <taxon>Bacillaceae</taxon>
        <taxon>Bacillus</taxon>
        <taxon>Bacillus amyloliquefaciens group</taxon>
    </lineage>
</organism>
<reference evidence="2" key="1">
    <citation type="submission" date="2023-02" db="EMBL/GenBank/DDBJ databases">
        <title>Draft Whole-Genome Sequences of Bacillus Strains of Potential Probiotic for Poultry.</title>
        <authorList>
            <person name="Ma L.M."/>
            <person name="Lopez-Guerra N."/>
            <person name="Zhang G."/>
        </authorList>
    </citation>
    <scope>NUCLEOTIDE SEQUENCE</scope>
    <source>
        <strain evidence="2">OSU1013-24</strain>
    </source>
</reference>
<feature type="domain" description="Phage tail-like C-terminal" evidence="1">
    <location>
        <begin position="159"/>
        <end position="246"/>
    </location>
</feature>
<sequence>MFREKMYFMYNGRRSTDFGIVNCSVDDGLFREDFFSSRSINETSVAGIDIPHFEGVKREPRQLKLRFWMSESWDEKKISEIADWLDVDYYQPLSFMPEDYVYYCLPVDVTEIVHNGLKEGYLELNMRCDSPYKYSPITSLHQIVDDYKTVEIRNTGRIKITPEITIVKKGNGDITLSNLSNFNGKPLTITNLEDGEKIMIDGEYETIQSDKYGNSRYKNCNEEYLWLVYGVNRVKVEGGCHIAFTYQCTHN</sequence>
<gene>
    <name evidence="2" type="ORF">PV946_08890</name>
</gene>
<dbReference type="EMBL" id="JARKHX010000003">
    <property type="protein sequence ID" value="MDF4193885.1"/>
    <property type="molecule type" value="Genomic_DNA"/>
</dbReference>
<dbReference type="Gene3D" id="2.40.30.200">
    <property type="match status" value="1"/>
</dbReference>
<dbReference type="Proteomes" id="UP001222377">
    <property type="component" value="Unassembled WGS sequence"/>
</dbReference>
<proteinExistence type="predicted"/>
<dbReference type="AlphaFoldDB" id="A0AAP3YEG1"/>
<evidence type="ECO:0000313" key="3">
    <source>
        <dbReference type="Proteomes" id="UP001222377"/>
    </source>
</evidence>
<comment type="caution">
    <text evidence="2">The sequence shown here is derived from an EMBL/GenBank/DDBJ whole genome shotgun (WGS) entry which is preliminary data.</text>
</comment>
<name>A0AAP3YEG1_BACAM</name>
<evidence type="ECO:0000259" key="1">
    <source>
        <dbReference type="Pfam" id="PF20753"/>
    </source>
</evidence>
<protein>
    <submittedName>
        <fullName evidence="2">Phage tail family protein</fullName>
    </submittedName>
</protein>
<dbReference type="RefSeq" id="WP_101293902.1">
    <property type="nucleotide sequence ID" value="NZ_CP128501.1"/>
</dbReference>
<dbReference type="InterPro" id="IPR048276">
    <property type="entry name" value="Phage_tail-like_C"/>
</dbReference>
<accession>A0AAP3YEG1</accession>
<dbReference type="Pfam" id="PF20753">
    <property type="entry name" value="DUF6558_C"/>
    <property type="match status" value="1"/>
</dbReference>